<protein>
    <submittedName>
        <fullName evidence="1">CLUMA_CG019223, isoform A</fullName>
    </submittedName>
</protein>
<gene>
    <name evidence="1" type="ORF">CLUMA_CG019223</name>
</gene>
<dbReference type="AlphaFoldDB" id="A0A1J1J1J2"/>
<proteinExistence type="predicted"/>
<keyword evidence="2" id="KW-1185">Reference proteome</keyword>
<evidence type="ECO:0000313" key="1">
    <source>
        <dbReference type="EMBL" id="CRL06208.1"/>
    </source>
</evidence>
<reference evidence="1 2" key="1">
    <citation type="submission" date="2015-04" db="EMBL/GenBank/DDBJ databases">
        <authorList>
            <person name="Syromyatnikov M.Y."/>
            <person name="Popov V.N."/>
        </authorList>
    </citation>
    <scope>NUCLEOTIDE SEQUENCE [LARGE SCALE GENOMIC DNA]</scope>
</reference>
<name>A0A1J1J1J2_9DIPT</name>
<dbReference type="EMBL" id="CVRI01000066">
    <property type="protein sequence ID" value="CRL06208.1"/>
    <property type="molecule type" value="Genomic_DNA"/>
</dbReference>
<evidence type="ECO:0000313" key="2">
    <source>
        <dbReference type="Proteomes" id="UP000183832"/>
    </source>
</evidence>
<accession>A0A1J1J1J2</accession>
<dbReference type="Proteomes" id="UP000183832">
    <property type="component" value="Unassembled WGS sequence"/>
</dbReference>
<sequence length="89" mass="10319">MPTVELVGGNDFEEFLICGNLFQLNIDHITLSTVSFYTLMLQHLTNSHLGVCCELYYESLTFGGNEPYKVTSIRHILDYLEIWFLSFFD</sequence>
<organism evidence="1 2">
    <name type="scientific">Clunio marinus</name>
    <dbReference type="NCBI Taxonomy" id="568069"/>
    <lineage>
        <taxon>Eukaryota</taxon>
        <taxon>Metazoa</taxon>
        <taxon>Ecdysozoa</taxon>
        <taxon>Arthropoda</taxon>
        <taxon>Hexapoda</taxon>
        <taxon>Insecta</taxon>
        <taxon>Pterygota</taxon>
        <taxon>Neoptera</taxon>
        <taxon>Endopterygota</taxon>
        <taxon>Diptera</taxon>
        <taxon>Nematocera</taxon>
        <taxon>Chironomoidea</taxon>
        <taxon>Chironomidae</taxon>
        <taxon>Clunio</taxon>
    </lineage>
</organism>